<evidence type="ECO:0008006" key="4">
    <source>
        <dbReference type="Google" id="ProtNLM"/>
    </source>
</evidence>
<feature type="signal peptide" evidence="1">
    <location>
        <begin position="1"/>
        <end position="20"/>
    </location>
</feature>
<protein>
    <recommendedName>
        <fullName evidence="4">DUF4097 family beta strand repeat protein</fullName>
    </recommendedName>
</protein>
<keyword evidence="1" id="KW-0732">Signal</keyword>
<reference evidence="2 3" key="1">
    <citation type="submission" date="2019-11" db="EMBL/GenBank/DDBJ databases">
        <title>Pedobacter petrophilus genome.</title>
        <authorList>
            <person name="Feldbauer M.J."/>
            <person name="Newman J.D."/>
        </authorList>
    </citation>
    <scope>NUCLEOTIDE SEQUENCE [LARGE SCALE GENOMIC DNA]</scope>
    <source>
        <strain evidence="2 3">LMG 29686</strain>
    </source>
</reference>
<evidence type="ECO:0000256" key="1">
    <source>
        <dbReference type="SAM" id="SignalP"/>
    </source>
</evidence>
<dbReference type="OrthoDB" id="1114934at2"/>
<evidence type="ECO:0000313" key="3">
    <source>
        <dbReference type="Proteomes" id="UP000487757"/>
    </source>
</evidence>
<name>A0A7K0G0D5_9SPHI</name>
<dbReference type="AlphaFoldDB" id="A0A7K0G0D5"/>
<dbReference type="Proteomes" id="UP000487757">
    <property type="component" value="Unassembled WGS sequence"/>
</dbReference>
<keyword evidence="3" id="KW-1185">Reference proteome</keyword>
<dbReference type="RefSeq" id="WP_154281011.1">
    <property type="nucleotide sequence ID" value="NZ_JBHUJQ010000001.1"/>
</dbReference>
<gene>
    <name evidence="2" type="ORF">GJU39_11865</name>
</gene>
<accession>A0A7K0G0D5</accession>
<feature type="chain" id="PRO_5029598794" description="DUF4097 family beta strand repeat protein" evidence="1">
    <location>
        <begin position="21"/>
        <end position="301"/>
    </location>
</feature>
<comment type="caution">
    <text evidence="2">The sequence shown here is derived from an EMBL/GenBank/DDBJ whole genome shotgun (WGS) entry which is preliminary data.</text>
</comment>
<evidence type="ECO:0000313" key="2">
    <source>
        <dbReference type="EMBL" id="MRX76784.1"/>
    </source>
</evidence>
<sequence length="301" mass="32233">MKPQLALLFALFAITLSASAQKEYKLAKSSGKLNLNISGATVEGYDGNEIIFSLPENQEDEVDERAKGLKAFNSSGFKDNSGLGFDVTVKGDDINVNPVSLVNQPKLIIKLPRNIRVSFSNNSNIYQDTVILKNLKTEIDVSVTGNDIVLINNVGPMNIKTLHGSVDASFPTNLTGPISIISVHGHVDVALPVSAKASVEAISNYGKIYAADDLKIAINPVAEQKTNITGLNINKVVVVKRVQSLTIKKTETTGENEDGNTSSFGDDVGINAESLNGKINGGGIDLILKSNHGNIYIREKK</sequence>
<organism evidence="2 3">
    <name type="scientific">Pedobacter petrophilus</name>
    <dbReference type="NCBI Taxonomy" id="1908241"/>
    <lineage>
        <taxon>Bacteria</taxon>
        <taxon>Pseudomonadati</taxon>
        <taxon>Bacteroidota</taxon>
        <taxon>Sphingobacteriia</taxon>
        <taxon>Sphingobacteriales</taxon>
        <taxon>Sphingobacteriaceae</taxon>
        <taxon>Pedobacter</taxon>
    </lineage>
</organism>
<proteinExistence type="predicted"/>
<dbReference type="EMBL" id="WKKH01000015">
    <property type="protein sequence ID" value="MRX76784.1"/>
    <property type="molecule type" value="Genomic_DNA"/>
</dbReference>